<evidence type="ECO:0000256" key="1">
    <source>
        <dbReference type="SAM" id="Phobius"/>
    </source>
</evidence>
<evidence type="ECO:0000313" key="2">
    <source>
        <dbReference type="EMBL" id="OIO12819.1"/>
    </source>
</evidence>
<feature type="transmembrane region" description="Helical" evidence="1">
    <location>
        <begin position="158"/>
        <end position="179"/>
    </location>
</feature>
<dbReference type="AlphaFoldDB" id="A0A1J4TP99"/>
<keyword evidence="1" id="KW-1133">Transmembrane helix</keyword>
<proteinExistence type="predicted"/>
<reference evidence="2 3" key="1">
    <citation type="journal article" date="2016" name="Environ. Microbiol.">
        <title>Genomic resolution of a cold subsurface aquifer community provides metabolic insights for novel microbes adapted to high CO concentrations.</title>
        <authorList>
            <person name="Probst A.J."/>
            <person name="Castelle C.J."/>
            <person name="Singh A."/>
            <person name="Brown C.T."/>
            <person name="Anantharaman K."/>
            <person name="Sharon I."/>
            <person name="Hug L.A."/>
            <person name="Burstein D."/>
            <person name="Emerson J.B."/>
            <person name="Thomas B.C."/>
            <person name="Banfield J.F."/>
        </authorList>
    </citation>
    <scope>NUCLEOTIDE SEQUENCE [LARGE SCALE GENOMIC DNA]</scope>
    <source>
        <strain evidence="2">CG1_02_37_22</strain>
    </source>
</reference>
<feature type="transmembrane region" description="Helical" evidence="1">
    <location>
        <begin position="66"/>
        <end position="85"/>
    </location>
</feature>
<sequence>MFTILPTIYFSLIYSKSSVIALTSEDFYTTGSSILKILSQTNNWGLFDSWNNNLYFPFSTFYKNPYISFFGLLPFIVWIFLLIIYIKEKNNLIFSFSIIILILIFFMLGNNNPVYNFFYERIILFKAFRNTAKFLPILIFLLFYVIFRILIKIDSKKIKVIIFLLLCTSLIYNAPYITYSKNFYSKRKIFKIPNYWIKMSNYINTKTNSNLTILILPAIYSTENYYWNNNYSFISGHIGDELLNIRSYRLSEGFTGDDKLRLEMKNLFVPSDFSLRKKDIDYKLLSNFVKKYSFDYVLVTKDISSEYQNIEGIKKWLVDNNYNKVTTFDKLDLYYNPQFFSKYIDSKNLIYKKIDNFKYLLSVNIQNKQELTLLEPYHEGWSIYINKFHDIANHNYPIFNITDIFLLFKNRLFDSTHKIFNDYSNYWVLDPDYIRKNYPKSYYRENPDGSMDVELTLYFRPQSYFYLGLIISGTTLLGCIGYLVFDIIRIRRKHHTQHHTTKHHTSHTRCVMFANLEFNLPQTNYQDTP</sequence>
<feature type="transmembrane region" description="Helical" evidence="1">
    <location>
        <begin position="92"/>
        <end position="109"/>
    </location>
</feature>
<gene>
    <name evidence="2" type="ORF">AUJ73_04945</name>
</gene>
<dbReference type="Proteomes" id="UP000183120">
    <property type="component" value="Unassembled WGS sequence"/>
</dbReference>
<keyword evidence="1" id="KW-0812">Transmembrane</keyword>
<name>A0A1J4TP99_9BACT</name>
<keyword evidence="1" id="KW-0472">Membrane</keyword>
<evidence type="ECO:0008006" key="4">
    <source>
        <dbReference type="Google" id="ProtNLM"/>
    </source>
</evidence>
<organism evidence="2 3">
    <name type="scientific">Candidatus Gottesmanbacteria bacterium CG1_02_37_22</name>
    <dbReference type="NCBI Taxonomy" id="1805209"/>
    <lineage>
        <taxon>Bacteria</taxon>
        <taxon>Candidatus Gottesmaniibacteriota</taxon>
    </lineage>
</organism>
<feature type="transmembrane region" description="Helical" evidence="1">
    <location>
        <begin position="134"/>
        <end position="151"/>
    </location>
</feature>
<protein>
    <recommendedName>
        <fullName evidence="4">Membrane protein 6-pyruvoyl-tetrahydropterin synthase-related domain-containing protein</fullName>
    </recommendedName>
</protein>
<dbReference type="EMBL" id="MNUY01000078">
    <property type="protein sequence ID" value="OIO12819.1"/>
    <property type="molecule type" value="Genomic_DNA"/>
</dbReference>
<feature type="transmembrane region" description="Helical" evidence="1">
    <location>
        <begin position="464"/>
        <end position="485"/>
    </location>
</feature>
<accession>A0A1J4TP99</accession>
<comment type="caution">
    <text evidence="2">The sequence shown here is derived from an EMBL/GenBank/DDBJ whole genome shotgun (WGS) entry which is preliminary data.</text>
</comment>
<evidence type="ECO:0000313" key="3">
    <source>
        <dbReference type="Proteomes" id="UP000183120"/>
    </source>
</evidence>